<dbReference type="EMBL" id="FOGB01000010">
    <property type="protein sequence ID" value="SEQ90434.1"/>
    <property type="molecule type" value="Genomic_DNA"/>
</dbReference>
<dbReference type="PANTHER" id="PTHR47816:SF5">
    <property type="entry name" value="RIBOSOMAL RNA LARGE SUBUNIT METHYLTRANSFERASE G"/>
    <property type="match status" value="1"/>
</dbReference>
<evidence type="ECO:0000256" key="6">
    <source>
        <dbReference type="HAMAP-Rule" id="MF_01859"/>
    </source>
</evidence>
<evidence type="ECO:0000259" key="7">
    <source>
        <dbReference type="Pfam" id="PF05175"/>
    </source>
</evidence>
<gene>
    <name evidence="6" type="primary">rlmG</name>
    <name evidence="9" type="ORF">SAMN03080615_03195</name>
</gene>
<dbReference type="OrthoDB" id="29650at2"/>
<dbReference type="RefSeq" id="WP_091360258.1">
    <property type="nucleotide sequence ID" value="NZ_AP025284.1"/>
</dbReference>
<dbReference type="InterPro" id="IPR046977">
    <property type="entry name" value="RsmC/RlmG"/>
</dbReference>
<dbReference type="SUPFAM" id="SSF53335">
    <property type="entry name" value="S-adenosyl-L-methionine-dependent methyltransferases"/>
    <property type="match status" value="1"/>
</dbReference>
<dbReference type="Pfam" id="PF05175">
    <property type="entry name" value="MTS"/>
    <property type="match status" value="1"/>
</dbReference>
<dbReference type="AlphaFoldDB" id="A0A1H9JUJ5"/>
<dbReference type="InterPro" id="IPR017237">
    <property type="entry name" value="RLMG"/>
</dbReference>
<dbReference type="GO" id="GO:0005737">
    <property type="term" value="C:cytoplasm"/>
    <property type="evidence" value="ECO:0007669"/>
    <property type="project" value="UniProtKB-SubCell"/>
</dbReference>
<keyword evidence="5 6" id="KW-0949">S-adenosyl-L-methionine</keyword>
<dbReference type="PIRSF" id="PIRSF037565">
    <property type="entry name" value="RRNA_m2G_Mtase_RsmD_prd"/>
    <property type="match status" value="1"/>
</dbReference>
<dbReference type="InterPro" id="IPR007848">
    <property type="entry name" value="Small_mtfrase_dom"/>
</dbReference>
<dbReference type="STRING" id="355243.SAMN03080615_03195"/>
<dbReference type="PROSITE" id="PS00092">
    <property type="entry name" value="N6_MTASE"/>
    <property type="match status" value="1"/>
</dbReference>
<comment type="function">
    <text evidence="6">Specifically methylates the guanine in position 1835 (m2G1835) of 23S rRNA.</text>
</comment>
<dbReference type="GO" id="GO:0003676">
    <property type="term" value="F:nucleic acid binding"/>
    <property type="evidence" value="ECO:0007669"/>
    <property type="project" value="InterPro"/>
</dbReference>
<dbReference type="InterPro" id="IPR002052">
    <property type="entry name" value="DNA_methylase_N6_adenine_CS"/>
</dbReference>
<dbReference type="Gene3D" id="3.40.50.150">
    <property type="entry name" value="Vaccinia Virus protein VP39"/>
    <property type="match status" value="2"/>
</dbReference>
<evidence type="ECO:0000256" key="2">
    <source>
        <dbReference type="ARBA" id="ARBA00022552"/>
    </source>
</evidence>
<comment type="similarity">
    <text evidence="6">Belongs to the methyltransferase superfamily. RlmG family.</text>
</comment>
<comment type="subcellular location">
    <subcellularLocation>
        <location evidence="6">Cytoplasm</location>
    </subcellularLocation>
</comment>
<keyword evidence="1 6" id="KW-0963">Cytoplasm</keyword>
<accession>A0A1H9JUJ5</accession>
<keyword evidence="3 6" id="KW-0489">Methyltransferase</keyword>
<feature type="domain" description="Methyltransferase small" evidence="7">
    <location>
        <begin position="204"/>
        <end position="375"/>
    </location>
</feature>
<evidence type="ECO:0000256" key="4">
    <source>
        <dbReference type="ARBA" id="ARBA00022679"/>
    </source>
</evidence>
<feature type="domain" description="RlmG N-terminal" evidence="8">
    <location>
        <begin position="1"/>
        <end position="184"/>
    </location>
</feature>
<evidence type="ECO:0000313" key="9">
    <source>
        <dbReference type="EMBL" id="SEQ90434.1"/>
    </source>
</evidence>
<dbReference type="CDD" id="cd02440">
    <property type="entry name" value="AdoMet_MTases"/>
    <property type="match status" value="1"/>
</dbReference>
<evidence type="ECO:0000256" key="5">
    <source>
        <dbReference type="ARBA" id="ARBA00022691"/>
    </source>
</evidence>
<keyword evidence="10" id="KW-1185">Reference proteome</keyword>
<protein>
    <recommendedName>
        <fullName evidence="6">Ribosomal RNA large subunit methyltransferase G</fullName>
        <ecNumber evidence="6">2.1.1.174</ecNumber>
    </recommendedName>
    <alternativeName>
        <fullName evidence="6">23S rRNA m2G1835 methyltransferase</fullName>
    </alternativeName>
    <alternativeName>
        <fullName evidence="6">rRNA (guanine-N(2)-)-methyltransferase RlmG</fullName>
    </alternativeName>
</protein>
<organism evidence="9 10">
    <name type="scientific">Amphritea atlantica</name>
    <dbReference type="NCBI Taxonomy" id="355243"/>
    <lineage>
        <taxon>Bacteria</taxon>
        <taxon>Pseudomonadati</taxon>
        <taxon>Pseudomonadota</taxon>
        <taxon>Gammaproteobacteria</taxon>
        <taxon>Oceanospirillales</taxon>
        <taxon>Oceanospirillaceae</taxon>
        <taxon>Amphritea</taxon>
    </lineage>
</organism>
<keyword evidence="4 6" id="KW-0808">Transferase</keyword>
<dbReference type="PANTHER" id="PTHR47816">
    <property type="entry name" value="RIBOSOMAL RNA SMALL SUBUNIT METHYLTRANSFERASE C"/>
    <property type="match status" value="1"/>
</dbReference>
<dbReference type="EC" id="2.1.1.174" evidence="6"/>
<comment type="catalytic activity">
    <reaction evidence="6">
        <text>guanosine(1835) in 23S rRNA + S-adenosyl-L-methionine = N(2)-methylguanosine(1835) in 23S rRNA + S-adenosyl-L-homocysteine + H(+)</text>
        <dbReference type="Rhea" id="RHEA:42744"/>
        <dbReference type="Rhea" id="RHEA-COMP:10217"/>
        <dbReference type="Rhea" id="RHEA-COMP:10218"/>
        <dbReference type="ChEBI" id="CHEBI:15378"/>
        <dbReference type="ChEBI" id="CHEBI:57856"/>
        <dbReference type="ChEBI" id="CHEBI:59789"/>
        <dbReference type="ChEBI" id="CHEBI:74269"/>
        <dbReference type="ChEBI" id="CHEBI:74481"/>
        <dbReference type="EC" id="2.1.1.174"/>
    </reaction>
</comment>
<evidence type="ECO:0000259" key="8">
    <source>
        <dbReference type="Pfam" id="PF26049"/>
    </source>
</evidence>
<evidence type="ECO:0000313" key="10">
    <source>
        <dbReference type="Proteomes" id="UP000198749"/>
    </source>
</evidence>
<dbReference type="Proteomes" id="UP000198749">
    <property type="component" value="Unassembled WGS sequence"/>
</dbReference>
<keyword evidence="2 6" id="KW-0698">rRNA processing</keyword>
<evidence type="ECO:0000256" key="1">
    <source>
        <dbReference type="ARBA" id="ARBA00022490"/>
    </source>
</evidence>
<dbReference type="GO" id="GO:0052916">
    <property type="term" value="F:23S rRNA (guanine(1835)-N(2))-methyltransferase activity"/>
    <property type="evidence" value="ECO:0007669"/>
    <property type="project" value="UniProtKB-EC"/>
</dbReference>
<dbReference type="InterPro" id="IPR029063">
    <property type="entry name" value="SAM-dependent_MTases_sf"/>
</dbReference>
<evidence type="ECO:0000256" key="3">
    <source>
        <dbReference type="ARBA" id="ARBA00022603"/>
    </source>
</evidence>
<sequence>METLAVPQGNFKLSRFPVRQQETLRAWDAADEYLLDYLNDEQLLHSNCHILIVNDSFGALACALSGYDTVSVSDSFIAQQGMQLNLNQNQLDPDAVEFRHSLMAYGQADKPYDIVLFKVTKSLAQLEDQLHRIRPYITHNSRIIAAGMAKGIHTSTLQLFTTIIGQTKTSLARKKARLIFAHFDPELIPPENSYPRSYRLANTEYQILNHANVFSREKLDIGTRFLIENLPTDNRFQQIIDLGCGNGIVGLMAAAANPQASLRFVDESYMAVASARENFSLAFPDREAQFEVTDCLKGIPSDSSDLILNNPPFHQQNAIGDFIAWQMFTEAKTILKSGGELWVIGNRHLNYHAKLKKLFGNCSTIASNTKFVILKAIKR</sequence>
<reference evidence="10" key="1">
    <citation type="submission" date="2016-10" db="EMBL/GenBank/DDBJ databases">
        <authorList>
            <person name="Varghese N."/>
            <person name="Submissions S."/>
        </authorList>
    </citation>
    <scope>NUCLEOTIDE SEQUENCE [LARGE SCALE GENOMIC DNA]</scope>
    <source>
        <strain evidence="10">DSM 18887</strain>
    </source>
</reference>
<dbReference type="Pfam" id="PF26049">
    <property type="entry name" value="RLMG_N"/>
    <property type="match status" value="1"/>
</dbReference>
<name>A0A1H9JUJ5_9GAMM</name>
<dbReference type="HAMAP" id="MF_01859">
    <property type="entry name" value="23SrRNA_methyltr_G"/>
    <property type="match status" value="1"/>
</dbReference>
<dbReference type="InterPro" id="IPR058679">
    <property type="entry name" value="RlmG_N"/>
</dbReference>
<proteinExistence type="inferred from homology"/>